<evidence type="ECO:0000256" key="1">
    <source>
        <dbReference type="SAM" id="Phobius"/>
    </source>
</evidence>
<feature type="transmembrane region" description="Helical" evidence="1">
    <location>
        <begin position="213"/>
        <end position="231"/>
    </location>
</feature>
<sequence length="485" mass="56168">MKRRISRITYEFLKKEFNYLESTGHLNKGQANDLIDLYESPTAAPVQSPMVKMNAVQILSIIGGVLIGLGILSFVASNWSELTKTFKFLILLTTLIVFYVVGFVLEKKKPHLSRASYYIGAFAYGAEIFYIGQMFHLGGNLEDAFLMWGIGILPLGLYLKDNILKGASLVFIYAFIEMKFLFAEGLLEYGPILIIPALFAFGYYFMRNNVYVRLVNFFILYQFIEMTFMFADDWTKYLPILIIPALFALNYFVMNKSVELMIANFVLLYQFIAMHFLFEPILEHDNFPYVAVLAVPILFYIGHVMMNKSQPLFIVNFTFTVILSALLFYHFEYENFAAIALFYFTLWMLITYIQHPDYKDFMRLTGTILHFPTALLMSIPDVWFPMFYKDFSNYMDAPDSKALLASVVFSVLYIIYALTLVKNENLYGVAIVCVFVLRFYVDLSLAFMDKSIAFIIGGLLLLGLGYWFEKTRRKEMVKNEEPHKE</sequence>
<name>A0ABW1LBK5_9BACL</name>
<evidence type="ECO:0000313" key="3">
    <source>
        <dbReference type="EMBL" id="MFC6040372.1"/>
    </source>
</evidence>
<feature type="transmembrane region" description="Helical" evidence="1">
    <location>
        <begin position="312"/>
        <end position="330"/>
    </location>
</feature>
<comment type="caution">
    <text evidence="3">The sequence shown here is derived from an EMBL/GenBank/DDBJ whole genome shotgun (WGS) entry which is preliminary data.</text>
</comment>
<dbReference type="RefSeq" id="WP_377734790.1">
    <property type="nucleotide sequence ID" value="NZ_JBHSRI010000022.1"/>
</dbReference>
<feature type="transmembrane region" description="Helical" evidence="1">
    <location>
        <begin position="336"/>
        <end position="355"/>
    </location>
</feature>
<dbReference type="InterPro" id="IPR018677">
    <property type="entry name" value="DUF2157"/>
</dbReference>
<evidence type="ECO:0000313" key="4">
    <source>
        <dbReference type="Proteomes" id="UP001596170"/>
    </source>
</evidence>
<feature type="domain" description="DUF2157" evidence="2">
    <location>
        <begin position="21"/>
        <end position="164"/>
    </location>
</feature>
<feature type="transmembrane region" description="Helical" evidence="1">
    <location>
        <begin position="367"/>
        <end position="388"/>
    </location>
</feature>
<reference evidence="4" key="1">
    <citation type="journal article" date="2019" name="Int. J. Syst. Evol. Microbiol.">
        <title>The Global Catalogue of Microorganisms (GCM) 10K type strain sequencing project: providing services to taxonomists for standard genome sequencing and annotation.</title>
        <authorList>
            <consortium name="The Broad Institute Genomics Platform"/>
            <consortium name="The Broad Institute Genome Sequencing Center for Infectious Disease"/>
            <person name="Wu L."/>
            <person name="Ma J."/>
        </authorList>
    </citation>
    <scope>NUCLEOTIDE SEQUENCE [LARGE SCALE GENOMIC DNA]</scope>
    <source>
        <strain evidence="4">CCUG 54527</strain>
    </source>
</reference>
<keyword evidence="1" id="KW-0812">Transmembrane</keyword>
<dbReference type="Pfam" id="PF09925">
    <property type="entry name" value="DUF2157"/>
    <property type="match status" value="1"/>
</dbReference>
<feature type="transmembrane region" description="Helical" evidence="1">
    <location>
        <begin position="287"/>
        <end position="305"/>
    </location>
</feature>
<keyword evidence="1" id="KW-0472">Membrane</keyword>
<protein>
    <submittedName>
        <fullName evidence="3">DUF2157 domain-containing protein</fullName>
    </submittedName>
</protein>
<gene>
    <name evidence="3" type="ORF">ACFPYN_13165</name>
</gene>
<dbReference type="Proteomes" id="UP001596170">
    <property type="component" value="Unassembled WGS sequence"/>
</dbReference>
<organism evidence="3 4">
    <name type="scientific">Paenisporosarcina macmurdoensis</name>
    <dbReference type="NCBI Taxonomy" id="212659"/>
    <lineage>
        <taxon>Bacteria</taxon>
        <taxon>Bacillati</taxon>
        <taxon>Bacillota</taxon>
        <taxon>Bacilli</taxon>
        <taxon>Bacillales</taxon>
        <taxon>Caryophanaceae</taxon>
        <taxon>Paenisporosarcina</taxon>
    </lineage>
</organism>
<feature type="transmembrane region" description="Helical" evidence="1">
    <location>
        <begin position="451"/>
        <end position="468"/>
    </location>
</feature>
<accession>A0ABW1LBK5</accession>
<feature type="transmembrane region" description="Helical" evidence="1">
    <location>
        <begin position="189"/>
        <end position="206"/>
    </location>
</feature>
<feature type="transmembrane region" description="Helical" evidence="1">
    <location>
        <begin position="88"/>
        <end position="105"/>
    </location>
</feature>
<dbReference type="EMBL" id="JBHSRI010000022">
    <property type="protein sequence ID" value="MFC6040372.1"/>
    <property type="molecule type" value="Genomic_DNA"/>
</dbReference>
<proteinExistence type="predicted"/>
<feature type="transmembrane region" description="Helical" evidence="1">
    <location>
        <begin position="55"/>
        <end position="76"/>
    </location>
</feature>
<keyword evidence="4" id="KW-1185">Reference proteome</keyword>
<feature type="transmembrane region" description="Helical" evidence="1">
    <location>
        <begin position="117"/>
        <end position="138"/>
    </location>
</feature>
<feature type="transmembrane region" description="Helical" evidence="1">
    <location>
        <begin position="426"/>
        <end position="445"/>
    </location>
</feature>
<feature type="transmembrane region" description="Helical" evidence="1">
    <location>
        <begin position="260"/>
        <end position="281"/>
    </location>
</feature>
<feature type="transmembrane region" description="Helical" evidence="1">
    <location>
        <begin position="237"/>
        <end position="253"/>
    </location>
</feature>
<evidence type="ECO:0000259" key="2">
    <source>
        <dbReference type="Pfam" id="PF09925"/>
    </source>
</evidence>
<feature type="transmembrane region" description="Helical" evidence="1">
    <location>
        <begin position="400"/>
        <end position="419"/>
    </location>
</feature>
<keyword evidence="1" id="KW-1133">Transmembrane helix</keyword>